<organism evidence="1 2">
    <name type="scientific">Periplaneta americana</name>
    <name type="common">American cockroach</name>
    <name type="synonym">Blatta americana</name>
    <dbReference type="NCBI Taxonomy" id="6978"/>
    <lineage>
        <taxon>Eukaryota</taxon>
        <taxon>Metazoa</taxon>
        <taxon>Ecdysozoa</taxon>
        <taxon>Arthropoda</taxon>
        <taxon>Hexapoda</taxon>
        <taxon>Insecta</taxon>
        <taxon>Pterygota</taxon>
        <taxon>Neoptera</taxon>
        <taxon>Polyneoptera</taxon>
        <taxon>Dictyoptera</taxon>
        <taxon>Blattodea</taxon>
        <taxon>Blattoidea</taxon>
        <taxon>Blattidae</taxon>
        <taxon>Blattinae</taxon>
        <taxon>Periplaneta</taxon>
    </lineage>
</organism>
<name>A0ABQ8TFT1_PERAM</name>
<proteinExistence type="predicted"/>
<accession>A0ABQ8TFT1</accession>
<dbReference type="Proteomes" id="UP001148838">
    <property type="component" value="Unassembled WGS sequence"/>
</dbReference>
<dbReference type="EMBL" id="JAJSOF020000011">
    <property type="protein sequence ID" value="KAJ4444996.1"/>
    <property type="molecule type" value="Genomic_DNA"/>
</dbReference>
<evidence type="ECO:0000313" key="2">
    <source>
        <dbReference type="Proteomes" id="UP001148838"/>
    </source>
</evidence>
<gene>
    <name evidence="1" type="ORF">ANN_06795</name>
</gene>
<comment type="caution">
    <text evidence="1">The sequence shown here is derived from an EMBL/GenBank/DDBJ whole genome shotgun (WGS) entry which is preliminary data.</text>
</comment>
<evidence type="ECO:0000313" key="1">
    <source>
        <dbReference type="EMBL" id="KAJ4444996.1"/>
    </source>
</evidence>
<protein>
    <submittedName>
        <fullName evidence="1">Uncharacterized protein</fullName>
    </submittedName>
</protein>
<sequence length="110" mass="12586">MPSKCKTKFKDEYSAEFPVMKRGCNENEAACKFCRHHHSYNSTTCIWKLFSEMFNDSKIAKTFSSAKFKTEAIVNNVISPLIQAEPKENLSESDFVGFSTDASNHKYRIS</sequence>
<reference evidence="1 2" key="1">
    <citation type="journal article" date="2022" name="Allergy">
        <title>Genome assembly and annotation of Periplaneta americana reveal a comprehensive cockroach allergen profile.</title>
        <authorList>
            <person name="Wang L."/>
            <person name="Xiong Q."/>
            <person name="Saelim N."/>
            <person name="Wang L."/>
            <person name="Nong W."/>
            <person name="Wan A.T."/>
            <person name="Shi M."/>
            <person name="Liu X."/>
            <person name="Cao Q."/>
            <person name="Hui J.H.L."/>
            <person name="Sookrung N."/>
            <person name="Leung T.F."/>
            <person name="Tungtrongchitr A."/>
            <person name="Tsui S.K.W."/>
        </authorList>
    </citation>
    <scope>NUCLEOTIDE SEQUENCE [LARGE SCALE GENOMIC DNA]</scope>
    <source>
        <strain evidence="1">PWHHKU_190912</strain>
    </source>
</reference>
<keyword evidence="2" id="KW-1185">Reference proteome</keyword>